<dbReference type="Pfam" id="PF04860">
    <property type="entry name" value="Phage_portal"/>
    <property type="match status" value="1"/>
</dbReference>
<protein>
    <submittedName>
        <fullName evidence="1">HK97 family phage portal protein</fullName>
    </submittedName>
</protein>
<proteinExistence type="predicted"/>
<dbReference type="Gene3D" id="3.30.1120.70">
    <property type="match status" value="1"/>
</dbReference>
<dbReference type="Gene3D" id="3.40.140.120">
    <property type="match status" value="1"/>
</dbReference>
<keyword evidence="2" id="KW-1185">Reference proteome</keyword>
<dbReference type="RefSeq" id="WP_209846545.1">
    <property type="nucleotide sequence ID" value="NZ_JAGGJV010000001.1"/>
</dbReference>
<name>A0ABS4EFQ2_9HYPH</name>
<organism evidence="1 2">
    <name type="scientific">Rhizobium herbae</name>
    <dbReference type="NCBI Taxonomy" id="508661"/>
    <lineage>
        <taxon>Bacteria</taxon>
        <taxon>Pseudomonadati</taxon>
        <taxon>Pseudomonadota</taxon>
        <taxon>Alphaproteobacteria</taxon>
        <taxon>Hyphomicrobiales</taxon>
        <taxon>Rhizobiaceae</taxon>
        <taxon>Rhizobium/Agrobacterium group</taxon>
        <taxon>Rhizobium</taxon>
    </lineage>
</organism>
<accession>A0ABS4EFQ2</accession>
<sequence>MSAGLPCLNWSPLMWPFKRETRIASSDPFLGEFLGTRWQAVADIEKATGLSVAHRCIDVVASSLAMSPLSTYREDEAGDRTEDMKHPLYALLTGEPWPGVSAFEFKEWLYRSVLIHGNAYARIHRNGRSQITGLEPLWKGLVTVEELTTGRVRYRYQPRHGGVEIISQDDILHLKFASRDGIMGQSPVQIAAAAFGLATAQSEQAGAQAVNSFRPSGALVLPEKIGGDGKTAALARMKERFIGSTKAGDFMVLDGGAKFETFQFSARDSEFLESRKLSNLDICRVWGVPPSVAGITDGASYSSAAEESRALVTRCLRLWAARFEGSLMVSLLSPDARKTLYIEHDLSRLMEASQKDRYEAYNIGRNGGWLSVNDIRRDDNRPKIKGGDAYLEPLNMGIVGQPRPAVIPGAPSGSAGEQLAQVST</sequence>
<gene>
    <name evidence="1" type="ORF">J2Z75_000253</name>
</gene>
<evidence type="ECO:0000313" key="1">
    <source>
        <dbReference type="EMBL" id="MBP1856773.1"/>
    </source>
</evidence>
<dbReference type="Gene3D" id="1.20.1270.210">
    <property type="match status" value="1"/>
</dbReference>
<dbReference type="EMBL" id="JAGGJV010000001">
    <property type="protein sequence ID" value="MBP1856773.1"/>
    <property type="molecule type" value="Genomic_DNA"/>
</dbReference>
<dbReference type="Proteomes" id="UP000823786">
    <property type="component" value="Unassembled WGS sequence"/>
</dbReference>
<evidence type="ECO:0000313" key="2">
    <source>
        <dbReference type="Proteomes" id="UP000823786"/>
    </source>
</evidence>
<dbReference type="InterPro" id="IPR006944">
    <property type="entry name" value="Phage/GTA_portal"/>
</dbReference>
<comment type="caution">
    <text evidence="1">The sequence shown here is derived from an EMBL/GenBank/DDBJ whole genome shotgun (WGS) entry which is preliminary data.</text>
</comment>
<dbReference type="NCBIfam" id="TIGR01537">
    <property type="entry name" value="portal_HK97"/>
    <property type="match status" value="1"/>
</dbReference>
<dbReference type="InterPro" id="IPR006427">
    <property type="entry name" value="Portal_HK97"/>
</dbReference>
<reference evidence="1 2" key="1">
    <citation type="submission" date="2021-03" db="EMBL/GenBank/DDBJ databases">
        <title>Genomic Encyclopedia of Type Strains, Phase IV (KMG-IV): sequencing the most valuable type-strain genomes for metagenomic binning, comparative biology and taxonomic classification.</title>
        <authorList>
            <person name="Goeker M."/>
        </authorList>
    </citation>
    <scope>NUCLEOTIDE SEQUENCE [LARGE SCALE GENOMIC DNA]</scope>
    <source>
        <strain evidence="1 2">DSM 26427</strain>
    </source>
</reference>